<sequence>MIPIVVAALWLQVSSECARVNPGSACVEAIIEAWNSGDAVTAGHMAGDYLLSTVESKGQLAPEGAGLAFIAAIGAEMERNSDAAYWFWVARQHEDVCGPLPDELRRVVDEQHYRIGSRRGGDRRVLASAFYEAGQQPCGVSLAPMPDIAAPAATAATASAPALIVFGDGSSQRAGLPPATSLPRNAPVQIIYEYPQGVTLSEPGLDEINRFSRFRAAVRGTIVVLNPCTPVYGVRTRRPVELCRADQPAAGGD</sequence>
<dbReference type="RefSeq" id="WP_188452128.1">
    <property type="nucleotide sequence ID" value="NZ_BMFS01000007.1"/>
</dbReference>
<comment type="caution">
    <text evidence="1">The sequence shown here is derived from an EMBL/GenBank/DDBJ whole genome shotgun (WGS) entry which is preliminary data.</text>
</comment>
<protein>
    <submittedName>
        <fullName evidence="1">Uncharacterized protein</fullName>
    </submittedName>
</protein>
<proteinExistence type="predicted"/>
<reference evidence="2" key="1">
    <citation type="journal article" date="2019" name="Int. J. Syst. Evol. Microbiol.">
        <title>The Global Catalogue of Microorganisms (GCM) 10K type strain sequencing project: providing services to taxonomists for standard genome sequencing and annotation.</title>
        <authorList>
            <consortium name="The Broad Institute Genomics Platform"/>
            <consortium name="The Broad Institute Genome Sequencing Center for Infectious Disease"/>
            <person name="Wu L."/>
            <person name="Ma J."/>
        </authorList>
    </citation>
    <scope>NUCLEOTIDE SEQUENCE [LARGE SCALE GENOMIC DNA]</scope>
    <source>
        <strain evidence="2">CGMCC 1.12766</strain>
    </source>
</reference>
<dbReference type="EMBL" id="BMFS01000007">
    <property type="protein sequence ID" value="GGH01341.1"/>
    <property type="molecule type" value="Genomic_DNA"/>
</dbReference>
<name>A0ABQ1XS46_9PROT</name>
<gene>
    <name evidence="1" type="ORF">GCM10007420_16730</name>
</gene>
<evidence type="ECO:0000313" key="1">
    <source>
        <dbReference type="EMBL" id="GGH01341.1"/>
    </source>
</evidence>
<organism evidence="1 2">
    <name type="scientific">Glycocaulis albus</name>
    <dbReference type="NCBI Taxonomy" id="1382801"/>
    <lineage>
        <taxon>Bacteria</taxon>
        <taxon>Pseudomonadati</taxon>
        <taxon>Pseudomonadota</taxon>
        <taxon>Alphaproteobacteria</taxon>
        <taxon>Maricaulales</taxon>
        <taxon>Maricaulaceae</taxon>
        <taxon>Glycocaulis</taxon>
    </lineage>
</organism>
<keyword evidence="2" id="KW-1185">Reference proteome</keyword>
<accession>A0ABQ1XS46</accession>
<dbReference type="Proteomes" id="UP000648722">
    <property type="component" value="Unassembled WGS sequence"/>
</dbReference>
<evidence type="ECO:0000313" key="2">
    <source>
        <dbReference type="Proteomes" id="UP000648722"/>
    </source>
</evidence>